<dbReference type="FunFam" id="1.10.220.10:FF:000015">
    <property type="entry name" value="Annexin"/>
    <property type="match status" value="1"/>
</dbReference>
<keyword evidence="4 6" id="KW-0041">Annexin</keyword>
<organism evidence="7 8">
    <name type="scientific">Paspalum notatum var. saurae</name>
    <dbReference type="NCBI Taxonomy" id="547442"/>
    <lineage>
        <taxon>Eukaryota</taxon>
        <taxon>Viridiplantae</taxon>
        <taxon>Streptophyta</taxon>
        <taxon>Embryophyta</taxon>
        <taxon>Tracheophyta</taxon>
        <taxon>Spermatophyta</taxon>
        <taxon>Magnoliopsida</taxon>
        <taxon>Liliopsida</taxon>
        <taxon>Poales</taxon>
        <taxon>Poaceae</taxon>
        <taxon>PACMAD clade</taxon>
        <taxon>Panicoideae</taxon>
        <taxon>Andropogonodae</taxon>
        <taxon>Paspaleae</taxon>
        <taxon>Paspalinae</taxon>
        <taxon>Paspalum</taxon>
    </lineage>
</organism>
<dbReference type="InterPro" id="IPR001464">
    <property type="entry name" value="Annexin"/>
</dbReference>
<dbReference type="PANTHER" id="PTHR10502:SF102">
    <property type="entry name" value="ANNEXIN B11"/>
    <property type="match status" value="1"/>
</dbReference>
<dbReference type="InterPro" id="IPR018502">
    <property type="entry name" value="Annexin_repeat"/>
</dbReference>
<evidence type="ECO:0000313" key="8">
    <source>
        <dbReference type="Proteomes" id="UP001341281"/>
    </source>
</evidence>
<dbReference type="Gene3D" id="1.10.220.10">
    <property type="entry name" value="Annexin"/>
    <property type="match status" value="4"/>
</dbReference>
<dbReference type="FunFam" id="1.10.220.10:FF:000001">
    <property type="entry name" value="Annexin"/>
    <property type="match status" value="1"/>
</dbReference>
<evidence type="ECO:0000256" key="2">
    <source>
        <dbReference type="ARBA" id="ARBA00022737"/>
    </source>
</evidence>
<protein>
    <recommendedName>
        <fullName evidence="6">Annexin</fullName>
    </recommendedName>
</protein>
<evidence type="ECO:0000256" key="5">
    <source>
        <dbReference type="ARBA" id="ARBA00023302"/>
    </source>
</evidence>
<dbReference type="GO" id="GO:0009408">
    <property type="term" value="P:response to heat"/>
    <property type="evidence" value="ECO:0007669"/>
    <property type="project" value="TreeGrafter"/>
</dbReference>
<dbReference type="PANTHER" id="PTHR10502">
    <property type="entry name" value="ANNEXIN"/>
    <property type="match status" value="1"/>
</dbReference>
<accession>A0AAQ3T1E6</accession>
<reference evidence="7 8" key="1">
    <citation type="submission" date="2024-02" db="EMBL/GenBank/DDBJ databases">
        <title>High-quality chromosome-scale genome assembly of Pensacola bahiagrass (Paspalum notatum Flugge var. saurae).</title>
        <authorList>
            <person name="Vega J.M."/>
            <person name="Podio M."/>
            <person name="Orjuela J."/>
            <person name="Siena L.A."/>
            <person name="Pessino S.C."/>
            <person name="Combes M.C."/>
            <person name="Mariac C."/>
            <person name="Albertini E."/>
            <person name="Pupilli F."/>
            <person name="Ortiz J.P.A."/>
            <person name="Leblanc O."/>
        </authorList>
    </citation>
    <scope>NUCLEOTIDE SEQUENCE [LARGE SCALE GENOMIC DNA]</scope>
    <source>
        <strain evidence="7">R1</strain>
        <tissue evidence="7">Leaf</tissue>
    </source>
</reference>
<comment type="similarity">
    <text evidence="1 6">Belongs to the annexin family.</text>
</comment>
<keyword evidence="8" id="KW-1185">Reference proteome</keyword>
<dbReference type="InterPro" id="IPR018252">
    <property type="entry name" value="Annexin_repeat_CS"/>
</dbReference>
<dbReference type="Pfam" id="PF00191">
    <property type="entry name" value="Annexin"/>
    <property type="match status" value="4"/>
</dbReference>
<dbReference type="AlphaFoldDB" id="A0AAQ3T1E6"/>
<dbReference type="SMART" id="SM00335">
    <property type="entry name" value="ANX"/>
    <property type="match status" value="4"/>
</dbReference>
<dbReference type="SUPFAM" id="SSF47874">
    <property type="entry name" value="Annexin"/>
    <property type="match status" value="1"/>
</dbReference>
<dbReference type="Proteomes" id="UP001341281">
    <property type="component" value="Chromosome 03"/>
</dbReference>
<dbReference type="InterPro" id="IPR037104">
    <property type="entry name" value="Annexin_sf"/>
</dbReference>
<dbReference type="GO" id="GO:0005737">
    <property type="term" value="C:cytoplasm"/>
    <property type="evidence" value="ECO:0007669"/>
    <property type="project" value="TreeGrafter"/>
</dbReference>
<dbReference type="GO" id="GO:0009414">
    <property type="term" value="P:response to water deprivation"/>
    <property type="evidence" value="ECO:0007669"/>
    <property type="project" value="TreeGrafter"/>
</dbReference>
<dbReference type="GO" id="GO:0009651">
    <property type="term" value="P:response to salt stress"/>
    <property type="evidence" value="ECO:0007669"/>
    <property type="project" value="TreeGrafter"/>
</dbReference>
<evidence type="ECO:0000256" key="1">
    <source>
        <dbReference type="ARBA" id="ARBA00007831"/>
    </source>
</evidence>
<keyword evidence="2 6" id="KW-0677">Repeat</keyword>
<dbReference type="GO" id="GO:0001786">
    <property type="term" value="F:phosphatidylserine binding"/>
    <property type="evidence" value="ECO:0007669"/>
    <property type="project" value="TreeGrafter"/>
</dbReference>
<dbReference type="GO" id="GO:0005886">
    <property type="term" value="C:plasma membrane"/>
    <property type="evidence" value="ECO:0007669"/>
    <property type="project" value="TreeGrafter"/>
</dbReference>
<dbReference type="EMBL" id="CP144747">
    <property type="protein sequence ID" value="WVZ64860.1"/>
    <property type="molecule type" value="Genomic_DNA"/>
</dbReference>
<dbReference type="GO" id="GO:0005509">
    <property type="term" value="F:calcium ion binding"/>
    <property type="evidence" value="ECO:0007669"/>
    <property type="project" value="InterPro"/>
</dbReference>
<keyword evidence="5 6" id="KW-0111">Calcium/phospholipid-binding</keyword>
<name>A0AAQ3T1E6_PASNO</name>
<proteinExistence type="inferred from homology"/>
<keyword evidence="3 6" id="KW-0106">Calcium</keyword>
<dbReference type="GO" id="GO:0005544">
    <property type="term" value="F:calcium-dependent phospholipid binding"/>
    <property type="evidence" value="ECO:0007669"/>
    <property type="project" value="UniProtKB-KW"/>
</dbReference>
<dbReference type="PRINTS" id="PR00196">
    <property type="entry name" value="ANNEXIN"/>
</dbReference>
<evidence type="ECO:0000256" key="4">
    <source>
        <dbReference type="ARBA" id="ARBA00023216"/>
    </source>
</evidence>
<sequence length="346" mass="39163">MASLTLPPAPPNPRQDAIDLHKAFKVVIKEASGFQGFGCDSTAVINILTHRDTVQRGLIQQEYRAMYHEELSNRISSELSGNHKAWKKAMLLWILDPAGRDATVLREALSGETMDLRAATEIICSRTPSQLQIMKQTYFARFGTYLEHDIGHHTSGDHQKLLLAYVGIPRYEGPEVDPTIVTHDAKDLYKAGEKRLGTDEKTFIRVFTERSWAHVASVASAYHHMYDRKLEKVIKSETSGNFEYALLTILRCAENPAKYFAKVLRKSMKGLGTDDKTLIRVVVTRTEIDMQYIKAEYYKKYKKQLAEAINSETSGNYRTFLLSLVGHGYALTTGHDIPLIRPLTQQ</sequence>
<evidence type="ECO:0000256" key="3">
    <source>
        <dbReference type="ARBA" id="ARBA00022837"/>
    </source>
</evidence>
<gene>
    <name evidence="7" type="ORF">U9M48_014322</name>
</gene>
<evidence type="ECO:0000313" key="7">
    <source>
        <dbReference type="EMBL" id="WVZ64860.1"/>
    </source>
</evidence>
<dbReference type="GO" id="GO:0009409">
    <property type="term" value="P:response to cold"/>
    <property type="evidence" value="ECO:0007669"/>
    <property type="project" value="TreeGrafter"/>
</dbReference>
<dbReference type="PROSITE" id="PS51897">
    <property type="entry name" value="ANNEXIN_2"/>
    <property type="match status" value="4"/>
</dbReference>
<comment type="domain">
    <text evidence="6">A pair of annexin repeats may form one binding site for calcium and phospholipid.</text>
</comment>
<dbReference type="PROSITE" id="PS00223">
    <property type="entry name" value="ANNEXIN_1"/>
    <property type="match status" value="1"/>
</dbReference>
<evidence type="ECO:0000256" key="6">
    <source>
        <dbReference type="RuleBase" id="RU003540"/>
    </source>
</evidence>
<dbReference type="FunFam" id="1.10.220.10:FF:000002">
    <property type="entry name" value="Annexin"/>
    <property type="match status" value="1"/>
</dbReference>